<keyword evidence="6 10" id="KW-0324">Glycolysis</keyword>
<dbReference type="InterPro" id="IPR020861">
    <property type="entry name" value="Triosephosphate_isomerase_AS"/>
</dbReference>
<dbReference type="GO" id="GO:0006094">
    <property type="term" value="P:gluconeogenesis"/>
    <property type="evidence" value="ECO:0007669"/>
    <property type="project" value="UniProtKB-UniPathway"/>
</dbReference>
<comment type="similarity">
    <text evidence="3 10">Belongs to the triosephosphate isomerase family.</text>
</comment>
<evidence type="ECO:0000256" key="5">
    <source>
        <dbReference type="ARBA" id="ARBA00022432"/>
    </source>
</evidence>
<sequence length="256" mass="27698">MSPNRLLSRIPMVVGNWKLNGSRAKCSELIKMFNTATLNEGVQVGVAPPSVYADFVRKELREEVMVGSQDCWKAGSGAHTGEISADMLLDLNLEFAIVGHSERRENGETSALVGEKAQYAASKGLTVIGCIGEKLEDRESNTTMQVIESQMQGFTANLPAEADWANMVLAYEPVWAIGTGVVASPEQAQEVHGELRHWLEKNVSKKVSDDTRILYGGSVTAGNCETLIQKPDIDGFLVGGASLKPEFIDICNAPSK</sequence>
<dbReference type="AlphaFoldDB" id="A0A7S2SQ27"/>
<evidence type="ECO:0000256" key="2">
    <source>
        <dbReference type="ARBA" id="ARBA00004742"/>
    </source>
</evidence>
<dbReference type="EC" id="5.3.1.1" evidence="10"/>
<dbReference type="HAMAP" id="MF_00147_B">
    <property type="entry name" value="TIM_B"/>
    <property type="match status" value="1"/>
</dbReference>
<evidence type="ECO:0000256" key="8">
    <source>
        <dbReference type="ARBA" id="ARBA00052432"/>
    </source>
</evidence>
<dbReference type="FunFam" id="3.20.20.70:FF:000016">
    <property type="entry name" value="Triosephosphate isomerase"/>
    <property type="match status" value="1"/>
</dbReference>
<dbReference type="CDD" id="cd00311">
    <property type="entry name" value="TIM"/>
    <property type="match status" value="1"/>
</dbReference>
<dbReference type="SUPFAM" id="SSF51351">
    <property type="entry name" value="Triosephosphate isomerase (TIM)"/>
    <property type="match status" value="1"/>
</dbReference>
<dbReference type="PROSITE" id="PS00171">
    <property type="entry name" value="TIM_1"/>
    <property type="match status" value="1"/>
</dbReference>
<accession>A0A7S2SQ27</accession>
<dbReference type="GO" id="GO:0004807">
    <property type="term" value="F:triose-phosphate isomerase activity"/>
    <property type="evidence" value="ECO:0007669"/>
    <property type="project" value="UniProtKB-EC"/>
</dbReference>
<dbReference type="InterPro" id="IPR013785">
    <property type="entry name" value="Aldolase_TIM"/>
</dbReference>
<keyword evidence="7 10" id="KW-0413">Isomerase</keyword>
<evidence type="ECO:0000256" key="10">
    <source>
        <dbReference type="RuleBase" id="RU363013"/>
    </source>
</evidence>
<gene>
    <name evidence="11" type="ORF">QSP1433_LOCUS16766</name>
</gene>
<dbReference type="Gene3D" id="3.20.20.70">
    <property type="entry name" value="Aldolase class I"/>
    <property type="match status" value="1"/>
</dbReference>
<comment type="catalytic activity">
    <reaction evidence="8">
        <text>D-glyceraldehyde 3-phosphate = dihydroxyacetone phosphate</text>
        <dbReference type="Rhea" id="RHEA:18585"/>
        <dbReference type="ChEBI" id="CHEBI:57642"/>
        <dbReference type="ChEBI" id="CHEBI:59776"/>
        <dbReference type="EC" id="5.3.1.1"/>
    </reaction>
    <physiologicalReaction direction="left-to-right" evidence="8">
        <dbReference type="Rhea" id="RHEA:18586"/>
    </physiologicalReaction>
</comment>
<dbReference type="EMBL" id="HBHK01026650">
    <property type="protein sequence ID" value="CAD9706471.1"/>
    <property type="molecule type" value="Transcribed_RNA"/>
</dbReference>
<proteinExistence type="inferred from homology"/>
<dbReference type="InterPro" id="IPR035990">
    <property type="entry name" value="TIM_sf"/>
</dbReference>
<evidence type="ECO:0000256" key="9">
    <source>
        <dbReference type="ARBA" id="ARBA00056661"/>
    </source>
</evidence>
<evidence type="ECO:0000256" key="6">
    <source>
        <dbReference type="ARBA" id="ARBA00023152"/>
    </source>
</evidence>
<dbReference type="PANTHER" id="PTHR21139">
    <property type="entry name" value="TRIOSEPHOSPHATE ISOMERASE"/>
    <property type="match status" value="1"/>
</dbReference>
<dbReference type="GO" id="GO:0046166">
    <property type="term" value="P:glyceraldehyde-3-phosphate biosynthetic process"/>
    <property type="evidence" value="ECO:0007669"/>
    <property type="project" value="TreeGrafter"/>
</dbReference>
<dbReference type="InterPro" id="IPR000652">
    <property type="entry name" value="Triosephosphate_isomerase"/>
</dbReference>
<comment type="subunit">
    <text evidence="4">Homodimer.</text>
</comment>
<dbReference type="NCBIfam" id="TIGR00419">
    <property type="entry name" value="tim"/>
    <property type="match status" value="1"/>
</dbReference>
<dbReference type="GO" id="GO:0019563">
    <property type="term" value="P:glycerol catabolic process"/>
    <property type="evidence" value="ECO:0007669"/>
    <property type="project" value="TreeGrafter"/>
</dbReference>
<comment type="function">
    <text evidence="9">Catalyzes the interconversion of glyceraldehyde 3-phosphate and dihydroxyacetone phosphate in the glycolytic and gluconeogenic pathways.</text>
</comment>
<reference evidence="11" key="1">
    <citation type="submission" date="2021-01" db="EMBL/GenBank/DDBJ databases">
        <authorList>
            <person name="Corre E."/>
            <person name="Pelletier E."/>
            <person name="Niang G."/>
            <person name="Scheremetjew M."/>
            <person name="Finn R."/>
            <person name="Kale V."/>
            <person name="Holt S."/>
            <person name="Cochrane G."/>
            <person name="Meng A."/>
            <person name="Brown T."/>
            <person name="Cohen L."/>
        </authorList>
    </citation>
    <scope>NUCLEOTIDE SEQUENCE</scope>
    <source>
        <strain evidence="11">NY070348D</strain>
    </source>
</reference>
<comment type="pathway">
    <text evidence="2 10">Carbohydrate biosynthesis; gluconeogenesis.</text>
</comment>
<dbReference type="UniPathway" id="UPA00138"/>
<evidence type="ECO:0000256" key="7">
    <source>
        <dbReference type="ARBA" id="ARBA00023235"/>
    </source>
</evidence>
<dbReference type="GO" id="GO:0006096">
    <property type="term" value="P:glycolytic process"/>
    <property type="evidence" value="ECO:0007669"/>
    <property type="project" value="UniProtKB-UniPathway"/>
</dbReference>
<dbReference type="PANTHER" id="PTHR21139:SF2">
    <property type="entry name" value="TRIOSEPHOSPHATE ISOMERASE"/>
    <property type="match status" value="1"/>
</dbReference>
<organism evidence="11">
    <name type="scientific">Mucochytrium quahogii</name>
    <dbReference type="NCBI Taxonomy" id="96639"/>
    <lineage>
        <taxon>Eukaryota</taxon>
        <taxon>Sar</taxon>
        <taxon>Stramenopiles</taxon>
        <taxon>Bigyra</taxon>
        <taxon>Labyrinthulomycetes</taxon>
        <taxon>Thraustochytrida</taxon>
        <taxon>Thraustochytriidae</taxon>
        <taxon>Mucochytrium</taxon>
    </lineage>
</organism>
<dbReference type="UniPathway" id="UPA00109">
    <property type="reaction ID" value="UER00189"/>
</dbReference>
<evidence type="ECO:0000313" key="11">
    <source>
        <dbReference type="EMBL" id="CAD9706471.1"/>
    </source>
</evidence>
<name>A0A7S2SQ27_9STRA</name>
<comment type="pathway">
    <text evidence="1 10">Carbohydrate degradation; glycolysis; D-glyceraldehyde 3-phosphate from glycerone phosphate: step 1/1.</text>
</comment>
<evidence type="ECO:0000256" key="4">
    <source>
        <dbReference type="ARBA" id="ARBA00011738"/>
    </source>
</evidence>
<dbReference type="InterPro" id="IPR022896">
    <property type="entry name" value="TrioseP_Isoase_bac/euk"/>
</dbReference>
<evidence type="ECO:0000256" key="1">
    <source>
        <dbReference type="ARBA" id="ARBA00004680"/>
    </source>
</evidence>
<dbReference type="Pfam" id="PF00121">
    <property type="entry name" value="TIM"/>
    <property type="match status" value="1"/>
</dbReference>
<keyword evidence="5 10" id="KW-0312">Gluconeogenesis</keyword>
<dbReference type="PROSITE" id="PS51440">
    <property type="entry name" value="TIM_2"/>
    <property type="match status" value="1"/>
</dbReference>
<protein>
    <recommendedName>
        <fullName evidence="10">Triosephosphate isomerase</fullName>
        <ecNumber evidence="10">5.3.1.1</ecNumber>
    </recommendedName>
</protein>
<dbReference type="GO" id="GO:0005829">
    <property type="term" value="C:cytosol"/>
    <property type="evidence" value="ECO:0007669"/>
    <property type="project" value="TreeGrafter"/>
</dbReference>
<evidence type="ECO:0000256" key="3">
    <source>
        <dbReference type="ARBA" id="ARBA00007422"/>
    </source>
</evidence>